<dbReference type="Proteomes" id="UP000256964">
    <property type="component" value="Unassembled WGS sequence"/>
</dbReference>
<name>A0A371CWE3_9APHY</name>
<gene>
    <name evidence="1" type="ORF">OH76DRAFT_1093255</name>
</gene>
<protein>
    <submittedName>
        <fullName evidence="1">Uncharacterized protein</fullName>
    </submittedName>
</protein>
<organism evidence="1 2">
    <name type="scientific">Lentinus brumalis</name>
    <dbReference type="NCBI Taxonomy" id="2498619"/>
    <lineage>
        <taxon>Eukaryota</taxon>
        <taxon>Fungi</taxon>
        <taxon>Dikarya</taxon>
        <taxon>Basidiomycota</taxon>
        <taxon>Agaricomycotina</taxon>
        <taxon>Agaricomycetes</taxon>
        <taxon>Polyporales</taxon>
        <taxon>Polyporaceae</taxon>
        <taxon>Lentinus</taxon>
    </lineage>
</organism>
<dbReference type="EMBL" id="KZ857448">
    <property type="protein sequence ID" value="RDX44606.1"/>
    <property type="molecule type" value="Genomic_DNA"/>
</dbReference>
<dbReference type="OrthoDB" id="2746972at2759"/>
<evidence type="ECO:0000313" key="2">
    <source>
        <dbReference type="Proteomes" id="UP000256964"/>
    </source>
</evidence>
<dbReference type="AlphaFoldDB" id="A0A371CWE3"/>
<dbReference type="STRING" id="139420.A0A371CWE3"/>
<evidence type="ECO:0000313" key="1">
    <source>
        <dbReference type="EMBL" id="RDX44606.1"/>
    </source>
</evidence>
<keyword evidence="2" id="KW-1185">Reference proteome</keyword>
<accession>A0A371CWE3</accession>
<proteinExistence type="predicted"/>
<reference evidence="1 2" key="1">
    <citation type="journal article" date="2018" name="Biotechnol. Biofuels">
        <title>Integrative visual omics of the white-rot fungus Polyporus brumalis exposes the biotechnological potential of its oxidative enzymes for delignifying raw plant biomass.</title>
        <authorList>
            <person name="Miyauchi S."/>
            <person name="Rancon A."/>
            <person name="Drula E."/>
            <person name="Hage H."/>
            <person name="Chaduli D."/>
            <person name="Favel A."/>
            <person name="Grisel S."/>
            <person name="Henrissat B."/>
            <person name="Herpoel-Gimbert I."/>
            <person name="Ruiz-Duenas F.J."/>
            <person name="Chevret D."/>
            <person name="Hainaut M."/>
            <person name="Lin J."/>
            <person name="Wang M."/>
            <person name="Pangilinan J."/>
            <person name="Lipzen A."/>
            <person name="Lesage-Meessen L."/>
            <person name="Navarro D."/>
            <person name="Riley R."/>
            <person name="Grigoriev I.V."/>
            <person name="Zhou S."/>
            <person name="Raouche S."/>
            <person name="Rosso M.N."/>
        </authorList>
    </citation>
    <scope>NUCLEOTIDE SEQUENCE [LARGE SCALE GENOMIC DNA]</scope>
    <source>
        <strain evidence="1 2">BRFM 1820</strain>
    </source>
</reference>
<sequence length="228" mass="26533">MYPEFIRRDHPDDQYLFEVDRDEKGRMRLDTDGVNVKFTDRAKAAQEAKWRRLSAIFGPRKTIPRSMAACNGGNPPRLAYGWAHTLEYLWEYAKFHNIELDVTGDDWLAGLAGTTLIKYGELTEEQKTNEELISTLKGLARLLVDQDLEEKTGVKLERIIPYTYEWKSMFALYSNYNVGERTDEMKEVGGVQHVIEIVQEAMTFGDHKPELLWWYDWAHLTVNLKTPL</sequence>